<evidence type="ECO:0000259" key="1">
    <source>
        <dbReference type="Pfam" id="PF14893"/>
    </source>
</evidence>
<gene>
    <name evidence="3" type="primary">LOC107071410</name>
</gene>
<dbReference type="GeneID" id="107071410"/>
<proteinExistence type="predicted"/>
<evidence type="ECO:0000313" key="3">
    <source>
        <dbReference type="RefSeq" id="XP_015185880.1"/>
    </source>
</evidence>
<name>A0ABM1J093_POLDO</name>
<evidence type="ECO:0000313" key="2">
    <source>
        <dbReference type="Proteomes" id="UP000694924"/>
    </source>
</evidence>
<reference evidence="3" key="1">
    <citation type="submission" date="2025-08" db="UniProtKB">
        <authorList>
            <consortium name="RefSeq"/>
        </authorList>
    </citation>
    <scope>IDENTIFICATION</scope>
    <source>
        <tissue evidence="3">Whole body</tissue>
    </source>
</reference>
<sequence>MATEDDTTSIGITFEKFNEKTMDFLQWLNTFEQLVTSLNIPDNETVRFLFDWLEPSVFPKIREKISPVNPYELPYDELIAVLTEMFTNVQAKDVADYRFLTRVQLPYESVDEYVLSLWQLSSKCFSIYKTSSYLQNIFMKGLYDQETKEFLKRYTNLSLSNAIAIAKQIELEKKGEIRI</sequence>
<keyword evidence="2" id="KW-1185">Reference proteome</keyword>
<dbReference type="Pfam" id="PF14893">
    <property type="entry name" value="PNMA"/>
    <property type="match status" value="1"/>
</dbReference>
<feature type="domain" description="Paraneoplastic antigen Ma-like C-terminal" evidence="1">
    <location>
        <begin position="22"/>
        <end position="123"/>
    </location>
</feature>
<accession>A0ABM1J093</accession>
<dbReference type="Proteomes" id="UP000694924">
    <property type="component" value="Unplaced"/>
</dbReference>
<dbReference type="RefSeq" id="XP_015185880.1">
    <property type="nucleotide sequence ID" value="XM_015330394.1"/>
</dbReference>
<protein>
    <submittedName>
        <fullName evidence="3">Uncharacterized protein LOC107071410</fullName>
    </submittedName>
</protein>
<dbReference type="InterPro" id="IPR048270">
    <property type="entry name" value="PNMA_C"/>
</dbReference>
<organism evidence="2 3">
    <name type="scientific">Polistes dominula</name>
    <name type="common">European paper wasp</name>
    <name type="synonym">Vespa dominula</name>
    <dbReference type="NCBI Taxonomy" id="743375"/>
    <lineage>
        <taxon>Eukaryota</taxon>
        <taxon>Metazoa</taxon>
        <taxon>Ecdysozoa</taxon>
        <taxon>Arthropoda</taxon>
        <taxon>Hexapoda</taxon>
        <taxon>Insecta</taxon>
        <taxon>Pterygota</taxon>
        <taxon>Neoptera</taxon>
        <taxon>Endopterygota</taxon>
        <taxon>Hymenoptera</taxon>
        <taxon>Apocrita</taxon>
        <taxon>Aculeata</taxon>
        <taxon>Vespoidea</taxon>
        <taxon>Vespidae</taxon>
        <taxon>Polistinae</taxon>
        <taxon>Polistini</taxon>
        <taxon>Polistes</taxon>
    </lineage>
</organism>